<keyword evidence="8" id="KW-0472">Membrane</keyword>
<gene>
    <name evidence="12" type="ORF">CXB51_001669</name>
</gene>
<organism evidence="12 13">
    <name type="scientific">Gossypium anomalum</name>
    <dbReference type="NCBI Taxonomy" id="47600"/>
    <lineage>
        <taxon>Eukaryota</taxon>
        <taxon>Viridiplantae</taxon>
        <taxon>Streptophyta</taxon>
        <taxon>Embryophyta</taxon>
        <taxon>Tracheophyta</taxon>
        <taxon>Spermatophyta</taxon>
        <taxon>Magnoliopsida</taxon>
        <taxon>eudicotyledons</taxon>
        <taxon>Gunneridae</taxon>
        <taxon>Pentapetalae</taxon>
        <taxon>rosids</taxon>
        <taxon>malvids</taxon>
        <taxon>Malvales</taxon>
        <taxon>Malvaceae</taxon>
        <taxon>Malvoideae</taxon>
        <taxon>Gossypium</taxon>
    </lineage>
</organism>
<feature type="domain" description="DDE Tnp4" evidence="10">
    <location>
        <begin position="182"/>
        <end position="245"/>
    </location>
</feature>
<evidence type="ECO:0000256" key="6">
    <source>
        <dbReference type="ARBA" id="ARBA00022801"/>
    </source>
</evidence>
<sequence length="343" mass="39573">MACLPLIVHNERRKRIGLAITIWLQMCTVAHSFLVALGAIHSLHTYRPRIRSYILDFYAKRDYVKRLVYASDETCIEQVRINRTAFFKLCEMLQSLGEMKSSRNMLVDEQVAMFLHIISHHLKNRVIKHHFNRFGETVSRSFHNVLNAVIRLQDALFKKAEPITGNSTDPRWKWFKNCLGTLDGTHIKIRVPTVDKPRYRTRKGDIATNMLGVCTPDMQFVYVLLGWEGSVADGRVLRDAISRRHGLKSFRGTKRKWVPEEDAALVACMVDLHNAGTFNADTGFKAGYLNELEKMLEKVLPNAMLKAKPNLESRIRTLKREWSIVYDMLSGKNNSGFGWDEHR</sequence>
<proteinExistence type="inferred from homology"/>
<evidence type="ECO:0000256" key="5">
    <source>
        <dbReference type="ARBA" id="ARBA00022723"/>
    </source>
</evidence>
<dbReference type="GO" id="GO:0046872">
    <property type="term" value="F:metal ion binding"/>
    <property type="evidence" value="ECO:0007669"/>
    <property type="project" value="UniProtKB-KW"/>
</dbReference>
<evidence type="ECO:0000259" key="11">
    <source>
        <dbReference type="Pfam" id="PF26138"/>
    </source>
</evidence>
<dbReference type="Pfam" id="PF26138">
    <property type="entry name" value="DUF8040"/>
    <property type="match status" value="1"/>
</dbReference>
<dbReference type="PANTHER" id="PTHR22930">
    <property type="match status" value="1"/>
</dbReference>
<evidence type="ECO:0000259" key="10">
    <source>
        <dbReference type="Pfam" id="PF13359"/>
    </source>
</evidence>
<dbReference type="GO" id="GO:0016787">
    <property type="term" value="F:hydrolase activity"/>
    <property type="evidence" value="ECO:0007669"/>
    <property type="project" value="UniProtKB-KW"/>
</dbReference>
<keyword evidence="6" id="KW-0378">Hydrolase</keyword>
<keyword evidence="5" id="KW-0479">Metal-binding</keyword>
<dbReference type="InterPro" id="IPR045249">
    <property type="entry name" value="HARBI1-like"/>
</dbReference>
<keyword evidence="8" id="KW-1133">Transmembrane helix</keyword>
<dbReference type="Proteomes" id="UP000701853">
    <property type="component" value="Chromosome 1"/>
</dbReference>
<evidence type="ECO:0000256" key="4">
    <source>
        <dbReference type="ARBA" id="ARBA00022722"/>
    </source>
</evidence>
<comment type="subcellular location">
    <subcellularLocation>
        <location evidence="2">Nucleus</location>
    </subcellularLocation>
</comment>
<evidence type="ECO:0008006" key="14">
    <source>
        <dbReference type="Google" id="ProtNLM"/>
    </source>
</evidence>
<dbReference type="OrthoDB" id="1699974at2759"/>
<feature type="domain" description="Myb/SANT-like" evidence="9">
    <location>
        <begin position="256"/>
        <end position="342"/>
    </location>
</feature>
<protein>
    <recommendedName>
        <fullName evidence="14">Myb/SANT-like domain-containing protein</fullName>
    </recommendedName>
</protein>
<keyword evidence="8" id="KW-0812">Transmembrane</keyword>
<dbReference type="GO" id="GO:0005634">
    <property type="term" value="C:nucleus"/>
    <property type="evidence" value="ECO:0007669"/>
    <property type="project" value="UniProtKB-SubCell"/>
</dbReference>
<evidence type="ECO:0000256" key="3">
    <source>
        <dbReference type="ARBA" id="ARBA00006958"/>
    </source>
</evidence>
<dbReference type="InterPro" id="IPR058353">
    <property type="entry name" value="DUF8040"/>
</dbReference>
<keyword evidence="4" id="KW-0540">Nuclease</keyword>
<comment type="caution">
    <text evidence="12">The sequence shown here is derived from an EMBL/GenBank/DDBJ whole genome shotgun (WGS) entry which is preliminary data.</text>
</comment>
<evidence type="ECO:0000313" key="12">
    <source>
        <dbReference type="EMBL" id="KAG8503661.1"/>
    </source>
</evidence>
<comment type="cofactor">
    <cofactor evidence="1">
        <name>a divalent metal cation</name>
        <dbReference type="ChEBI" id="CHEBI:60240"/>
    </cofactor>
</comment>
<name>A0A8J6DCI7_9ROSI</name>
<evidence type="ECO:0000256" key="8">
    <source>
        <dbReference type="SAM" id="Phobius"/>
    </source>
</evidence>
<dbReference type="Pfam" id="PF12776">
    <property type="entry name" value="Myb_DNA-bind_3"/>
    <property type="match status" value="1"/>
</dbReference>
<evidence type="ECO:0000313" key="13">
    <source>
        <dbReference type="Proteomes" id="UP000701853"/>
    </source>
</evidence>
<feature type="transmembrane region" description="Helical" evidence="8">
    <location>
        <begin position="16"/>
        <end position="40"/>
    </location>
</feature>
<evidence type="ECO:0000256" key="1">
    <source>
        <dbReference type="ARBA" id="ARBA00001968"/>
    </source>
</evidence>
<evidence type="ECO:0000256" key="7">
    <source>
        <dbReference type="ARBA" id="ARBA00023242"/>
    </source>
</evidence>
<dbReference type="EMBL" id="JAHUZN010000001">
    <property type="protein sequence ID" value="KAG8503661.1"/>
    <property type="molecule type" value="Genomic_DNA"/>
</dbReference>
<dbReference type="InterPro" id="IPR027806">
    <property type="entry name" value="HARBI1_dom"/>
</dbReference>
<accession>A0A8J6DCI7</accession>
<feature type="domain" description="DUF8040" evidence="11">
    <location>
        <begin position="61"/>
        <end position="150"/>
    </location>
</feature>
<dbReference type="InterPro" id="IPR024752">
    <property type="entry name" value="Myb/SANT-like_dom"/>
</dbReference>
<dbReference type="Pfam" id="PF13359">
    <property type="entry name" value="DDE_Tnp_4"/>
    <property type="match status" value="1"/>
</dbReference>
<dbReference type="GO" id="GO:0004518">
    <property type="term" value="F:nuclease activity"/>
    <property type="evidence" value="ECO:0007669"/>
    <property type="project" value="UniProtKB-KW"/>
</dbReference>
<evidence type="ECO:0000259" key="9">
    <source>
        <dbReference type="Pfam" id="PF12776"/>
    </source>
</evidence>
<keyword evidence="7" id="KW-0539">Nucleus</keyword>
<comment type="similarity">
    <text evidence="3">Belongs to the HARBI1 family.</text>
</comment>
<keyword evidence="13" id="KW-1185">Reference proteome</keyword>
<dbReference type="AlphaFoldDB" id="A0A8J6DCI7"/>
<dbReference type="PANTHER" id="PTHR22930:SF293">
    <property type="entry name" value="PROTEIN ALP1-LIKE"/>
    <property type="match status" value="1"/>
</dbReference>
<reference evidence="12 13" key="1">
    <citation type="journal article" date="2021" name="bioRxiv">
        <title>The Gossypium anomalum genome as a resource for cotton improvement and evolutionary analysis of hybrid incompatibility.</title>
        <authorList>
            <person name="Grover C.E."/>
            <person name="Yuan D."/>
            <person name="Arick M.A."/>
            <person name="Miller E.R."/>
            <person name="Hu G."/>
            <person name="Peterson D.G."/>
            <person name="Wendel J.F."/>
            <person name="Udall J.A."/>
        </authorList>
    </citation>
    <scope>NUCLEOTIDE SEQUENCE [LARGE SCALE GENOMIC DNA]</scope>
    <source>
        <strain evidence="12">JFW-Udall</strain>
        <tissue evidence="12">Leaf</tissue>
    </source>
</reference>
<evidence type="ECO:0000256" key="2">
    <source>
        <dbReference type="ARBA" id="ARBA00004123"/>
    </source>
</evidence>